<evidence type="ECO:0000313" key="2">
    <source>
        <dbReference type="Proteomes" id="UP000295783"/>
    </source>
</evidence>
<reference evidence="1 2" key="1">
    <citation type="submission" date="2019-03" db="EMBL/GenBank/DDBJ databases">
        <title>Genomic Encyclopedia of Type Strains, Phase III (KMG-III): the genomes of soil and plant-associated and newly described type strains.</title>
        <authorList>
            <person name="Whitman W."/>
        </authorList>
    </citation>
    <scope>NUCLEOTIDE SEQUENCE [LARGE SCALE GENOMIC DNA]</scope>
    <source>
        <strain evidence="1 2">CGMCC 1.7660</strain>
    </source>
</reference>
<protein>
    <recommendedName>
        <fullName evidence="3">PAS domain-containing protein</fullName>
    </recommendedName>
</protein>
<evidence type="ECO:0008006" key="3">
    <source>
        <dbReference type="Google" id="ProtNLM"/>
    </source>
</evidence>
<gene>
    <name evidence="1" type="ORF">A8950_0519</name>
</gene>
<dbReference type="RefSeq" id="WP_133612045.1">
    <property type="nucleotide sequence ID" value="NZ_SNYW01000006.1"/>
</dbReference>
<accession>A0A4R6WVC6</accession>
<dbReference type="AlphaFoldDB" id="A0A4R6WVC6"/>
<name>A0A4R6WVC6_9PROT</name>
<organism evidence="1 2">
    <name type="scientific">Dongia mobilis</name>
    <dbReference type="NCBI Taxonomy" id="578943"/>
    <lineage>
        <taxon>Bacteria</taxon>
        <taxon>Pseudomonadati</taxon>
        <taxon>Pseudomonadota</taxon>
        <taxon>Alphaproteobacteria</taxon>
        <taxon>Rhodospirillales</taxon>
        <taxon>Dongiaceae</taxon>
        <taxon>Dongia</taxon>
    </lineage>
</organism>
<evidence type="ECO:0000313" key="1">
    <source>
        <dbReference type="EMBL" id="TDQ83974.1"/>
    </source>
</evidence>
<comment type="caution">
    <text evidence="1">The sequence shown here is derived from an EMBL/GenBank/DDBJ whole genome shotgun (WGS) entry which is preliminary data.</text>
</comment>
<proteinExistence type="predicted"/>
<keyword evidence="2" id="KW-1185">Reference proteome</keyword>
<dbReference type="EMBL" id="SNYW01000006">
    <property type="protein sequence ID" value="TDQ83974.1"/>
    <property type="molecule type" value="Genomic_DNA"/>
</dbReference>
<dbReference type="OrthoDB" id="8478534at2"/>
<sequence>MIEPDDLKSQVVRAGYQYWLACSAASPGNLPARGDLDPLTEVPRLVPHMMLKDVRRDPLDFRYRLLGTALRIHMSQDWTGQWLSRIPFQSAGSTIWANNVWVVENARPLLARPPYVGPHKDFLHVESIILPLASDHARVDMLMFFVDFIRRDAPVRPTPDPRRD</sequence>
<dbReference type="Proteomes" id="UP000295783">
    <property type="component" value="Unassembled WGS sequence"/>
</dbReference>